<gene>
    <name evidence="3" type="ORF">GALL_108980</name>
</gene>
<evidence type="ECO:0000313" key="3">
    <source>
        <dbReference type="EMBL" id="OIR06991.1"/>
    </source>
</evidence>
<name>A0A1J5SF07_9ZZZZ</name>
<comment type="caution">
    <text evidence="3">The sequence shown here is derived from an EMBL/GenBank/DDBJ whole genome shotgun (WGS) entry which is preliminary data.</text>
</comment>
<feature type="domain" description="DUF4143" evidence="2">
    <location>
        <begin position="195"/>
        <end position="352"/>
    </location>
</feature>
<feature type="domain" description="AAA" evidence="1">
    <location>
        <begin position="21"/>
        <end position="150"/>
    </location>
</feature>
<dbReference type="PANTHER" id="PTHR43566:SF1">
    <property type="entry name" value="AAA+ ATPASE DOMAIN-CONTAINING PROTEIN"/>
    <property type="match status" value="1"/>
</dbReference>
<dbReference type="AlphaFoldDB" id="A0A1J5SF07"/>
<dbReference type="PANTHER" id="PTHR43566">
    <property type="entry name" value="CONSERVED PROTEIN"/>
    <property type="match status" value="1"/>
</dbReference>
<protein>
    <submittedName>
        <fullName evidence="3">Archaeal ATPase</fullName>
    </submittedName>
</protein>
<reference evidence="3" key="1">
    <citation type="submission" date="2016-10" db="EMBL/GenBank/DDBJ databases">
        <title>Sequence of Gallionella enrichment culture.</title>
        <authorList>
            <person name="Poehlein A."/>
            <person name="Muehling M."/>
            <person name="Daniel R."/>
        </authorList>
    </citation>
    <scope>NUCLEOTIDE SEQUENCE</scope>
</reference>
<accession>A0A1J5SF07</accession>
<dbReference type="InterPro" id="IPR041682">
    <property type="entry name" value="AAA_14"/>
</dbReference>
<evidence type="ECO:0000259" key="2">
    <source>
        <dbReference type="Pfam" id="PF13635"/>
    </source>
</evidence>
<evidence type="ECO:0000259" key="1">
    <source>
        <dbReference type="Pfam" id="PF13173"/>
    </source>
</evidence>
<proteinExistence type="predicted"/>
<dbReference type="InterPro" id="IPR027417">
    <property type="entry name" value="P-loop_NTPase"/>
</dbReference>
<dbReference type="EMBL" id="MLJW01000040">
    <property type="protein sequence ID" value="OIR06991.1"/>
    <property type="molecule type" value="Genomic_DNA"/>
</dbReference>
<dbReference type="InterPro" id="IPR025420">
    <property type="entry name" value="DUF4143"/>
</dbReference>
<dbReference type="Pfam" id="PF13635">
    <property type="entry name" value="DUF4143"/>
    <property type="match status" value="1"/>
</dbReference>
<dbReference type="Gene3D" id="3.40.50.300">
    <property type="entry name" value="P-loop containing nucleotide triphosphate hydrolases"/>
    <property type="match status" value="2"/>
</dbReference>
<sequence>MFERIHLQILINRLQEQRQFIQVIVGPRQVGKTTLMTQLVEKIGTRYHFISADAVAASNTTWLIQQWEIARLTLQQRELTEFLLIIDEIQKIENWSETVKKLWDEDTRSSNNVKLIILGSSRLMLQKGLTESLAGRFETIYMGHWSLPEMQAAFGWNAEQFAWYGGYPGSASLIADERRWKDYIQHSLIETSVSKDILMLTRIDKPALLKRLFELGCLYSGQIVSFTKILGQLQDAGNTTTLSHYLNLLDTAGLLTGIEKYSGSAIRKRSSIPKFQVHNTALISSQHPASFQEIQSKPDEWGRIVESVAGAHLINSSLTRGFTVHYWREGNDEVDFVLEKEGKIVAIEVKSSMASNTGGMKSFQKKYDPDKILLIGAGGLPWQEFLLLDPETLF</sequence>
<dbReference type="SUPFAM" id="SSF52540">
    <property type="entry name" value="P-loop containing nucleoside triphosphate hydrolases"/>
    <property type="match status" value="1"/>
</dbReference>
<dbReference type="Pfam" id="PF13173">
    <property type="entry name" value="AAA_14"/>
    <property type="match status" value="1"/>
</dbReference>
<organism evidence="3">
    <name type="scientific">mine drainage metagenome</name>
    <dbReference type="NCBI Taxonomy" id="410659"/>
    <lineage>
        <taxon>unclassified sequences</taxon>
        <taxon>metagenomes</taxon>
        <taxon>ecological metagenomes</taxon>
    </lineage>
</organism>